<evidence type="ECO:0000259" key="6">
    <source>
        <dbReference type="PROSITE" id="PS51005"/>
    </source>
</evidence>
<keyword evidence="8" id="KW-1185">Reference proteome</keyword>
<accession>A0A835HQE6</accession>
<protein>
    <recommendedName>
        <fullName evidence="6">NAC domain-containing protein</fullName>
    </recommendedName>
</protein>
<proteinExistence type="predicted"/>
<dbReference type="InterPro" id="IPR003441">
    <property type="entry name" value="NAC-dom"/>
</dbReference>
<keyword evidence="4" id="KW-0539">Nucleus</keyword>
<evidence type="ECO:0000256" key="3">
    <source>
        <dbReference type="ARBA" id="ARBA00023163"/>
    </source>
</evidence>
<evidence type="ECO:0000313" key="8">
    <source>
        <dbReference type="Proteomes" id="UP000631114"/>
    </source>
</evidence>
<organism evidence="7 8">
    <name type="scientific">Coptis chinensis</name>
    <dbReference type="NCBI Taxonomy" id="261450"/>
    <lineage>
        <taxon>Eukaryota</taxon>
        <taxon>Viridiplantae</taxon>
        <taxon>Streptophyta</taxon>
        <taxon>Embryophyta</taxon>
        <taxon>Tracheophyta</taxon>
        <taxon>Spermatophyta</taxon>
        <taxon>Magnoliopsida</taxon>
        <taxon>Ranunculales</taxon>
        <taxon>Ranunculaceae</taxon>
        <taxon>Coptidoideae</taxon>
        <taxon>Coptis</taxon>
    </lineage>
</organism>
<dbReference type="PANTHER" id="PTHR31719:SF193">
    <property type="entry name" value="NAC DOMAIN-CONTAINING PROTEIN"/>
    <property type="match status" value="1"/>
</dbReference>
<sequence>MVVTTRKSSGVSLSVSEKEDKTKFKKQAIAKKGTKKKLSKDEARKEYLQHQIDMQTRLILEERREAEIWKKAEMESLREMFSNGLAFNPTDTQLVNYYLNKKNAYFTVTFFPIQEVNDLYANHPITLTEMSGLNAETGWYFFTKSRPNRIQPGTNVQGEWIFAKEEDVFYQDVKVGEKHVYEYWECDQKKEYKMIEYQLVPAPKPGRFPICFLCKLCIDANSVEVQS</sequence>
<evidence type="ECO:0000256" key="1">
    <source>
        <dbReference type="ARBA" id="ARBA00023015"/>
    </source>
</evidence>
<dbReference type="OrthoDB" id="1429682at2759"/>
<dbReference type="InterPro" id="IPR036093">
    <property type="entry name" value="NAC_dom_sf"/>
</dbReference>
<feature type="domain" description="NAC" evidence="6">
    <location>
        <begin position="81"/>
        <end position="216"/>
    </location>
</feature>
<dbReference type="PROSITE" id="PS51005">
    <property type="entry name" value="NAC"/>
    <property type="match status" value="1"/>
</dbReference>
<dbReference type="PANTHER" id="PTHR31719">
    <property type="entry name" value="NAC TRANSCRIPTION FACTOR 56"/>
    <property type="match status" value="1"/>
</dbReference>
<dbReference type="Proteomes" id="UP000631114">
    <property type="component" value="Unassembled WGS sequence"/>
</dbReference>
<dbReference type="GO" id="GO:0006355">
    <property type="term" value="P:regulation of DNA-templated transcription"/>
    <property type="evidence" value="ECO:0007669"/>
    <property type="project" value="InterPro"/>
</dbReference>
<dbReference type="EMBL" id="JADFTS010000006">
    <property type="protein sequence ID" value="KAF9602552.1"/>
    <property type="molecule type" value="Genomic_DNA"/>
</dbReference>
<evidence type="ECO:0000256" key="4">
    <source>
        <dbReference type="ARBA" id="ARBA00023242"/>
    </source>
</evidence>
<evidence type="ECO:0000256" key="5">
    <source>
        <dbReference type="SAM" id="MobiDB-lite"/>
    </source>
</evidence>
<keyword evidence="2" id="KW-0238">DNA-binding</keyword>
<feature type="compositionally biased region" description="Polar residues" evidence="5">
    <location>
        <begin position="1"/>
        <end position="15"/>
    </location>
</feature>
<comment type="caution">
    <text evidence="7">The sequence shown here is derived from an EMBL/GenBank/DDBJ whole genome shotgun (WGS) entry which is preliminary data.</text>
</comment>
<keyword evidence="3" id="KW-0804">Transcription</keyword>
<reference evidence="7 8" key="1">
    <citation type="submission" date="2020-10" db="EMBL/GenBank/DDBJ databases">
        <title>The Coptis chinensis genome and diversification of protoberbering-type alkaloids.</title>
        <authorList>
            <person name="Wang B."/>
            <person name="Shu S."/>
            <person name="Song C."/>
            <person name="Liu Y."/>
        </authorList>
    </citation>
    <scope>NUCLEOTIDE SEQUENCE [LARGE SCALE GENOMIC DNA]</scope>
    <source>
        <strain evidence="7">HL-2020</strain>
        <tissue evidence="7">Leaf</tissue>
    </source>
</reference>
<dbReference type="Gene3D" id="2.170.150.80">
    <property type="entry name" value="NAC domain"/>
    <property type="match status" value="1"/>
</dbReference>
<dbReference type="GO" id="GO:0003677">
    <property type="term" value="F:DNA binding"/>
    <property type="evidence" value="ECO:0007669"/>
    <property type="project" value="UniProtKB-KW"/>
</dbReference>
<dbReference type="AlphaFoldDB" id="A0A835HQE6"/>
<evidence type="ECO:0000313" key="7">
    <source>
        <dbReference type="EMBL" id="KAF9602552.1"/>
    </source>
</evidence>
<dbReference type="SUPFAM" id="SSF101941">
    <property type="entry name" value="NAC domain"/>
    <property type="match status" value="1"/>
</dbReference>
<keyword evidence="1" id="KW-0805">Transcription regulation</keyword>
<name>A0A835HQE6_9MAGN</name>
<evidence type="ECO:0000256" key="2">
    <source>
        <dbReference type="ARBA" id="ARBA00023125"/>
    </source>
</evidence>
<gene>
    <name evidence="7" type="ORF">IFM89_029851</name>
</gene>
<feature type="region of interest" description="Disordered" evidence="5">
    <location>
        <begin position="1"/>
        <end position="28"/>
    </location>
</feature>
<dbReference type="Pfam" id="PF02365">
    <property type="entry name" value="NAM"/>
    <property type="match status" value="1"/>
</dbReference>